<dbReference type="GeneID" id="96900145"/>
<dbReference type="InterPro" id="IPR013922">
    <property type="entry name" value="Cyclin_PHO80-like"/>
</dbReference>
<dbReference type="STRING" id="1064592.G0V5C0"/>
<dbReference type="GO" id="GO:0005634">
    <property type="term" value="C:nucleus"/>
    <property type="evidence" value="ECO:0007669"/>
    <property type="project" value="TreeGrafter"/>
</dbReference>
<dbReference type="OrthoDB" id="5304883at2759"/>
<dbReference type="Pfam" id="PF08613">
    <property type="entry name" value="Cyclin"/>
    <property type="match status" value="1"/>
</dbReference>
<feature type="compositionally biased region" description="Polar residues" evidence="1">
    <location>
        <begin position="76"/>
        <end position="86"/>
    </location>
</feature>
<reference key="2">
    <citation type="submission" date="2011-08" db="EMBL/GenBank/DDBJ databases">
        <title>Genome sequence of Naumovozyma castellii.</title>
        <authorList>
            <person name="Gordon J.L."/>
            <person name="Armisen D."/>
            <person name="Proux-Wera E."/>
            <person name="OhEigeartaigh S.S."/>
            <person name="Byrne K.P."/>
            <person name="Wolfe K.H."/>
        </authorList>
    </citation>
    <scope>NUCLEOTIDE SEQUENCE</scope>
    <source>
        <strain>Type strain:CBS 4309</strain>
    </source>
</reference>
<dbReference type="InParanoid" id="G0V5C0"/>
<dbReference type="Gene3D" id="1.10.472.10">
    <property type="entry name" value="Cyclin-like"/>
    <property type="match status" value="1"/>
</dbReference>
<dbReference type="AlphaFoldDB" id="G0V5C0"/>
<dbReference type="GO" id="GO:0019901">
    <property type="term" value="F:protein kinase binding"/>
    <property type="evidence" value="ECO:0007669"/>
    <property type="project" value="InterPro"/>
</dbReference>
<dbReference type="HOGENOM" id="CLU_043984_0_0_1"/>
<name>G0V5C0_NAUCA</name>
<dbReference type="Proteomes" id="UP000001640">
    <property type="component" value="Chromosome 1"/>
</dbReference>
<evidence type="ECO:0000313" key="2">
    <source>
        <dbReference type="EMBL" id="CCC66656.1"/>
    </source>
</evidence>
<dbReference type="OMA" id="RIQSKCM"/>
<dbReference type="GO" id="GO:0000307">
    <property type="term" value="C:cyclin-dependent protein kinase holoenzyme complex"/>
    <property type="evidence" value="ECO:0007669"/>
    <property type="project" value="TreeGrafter"/>
</dbReference>
<dbReference type="eggNOG" id="KOG1674">
    <property type="taxonomic scope" value="Eukaryota"/>
</dbReference>
<reference evidence="2 3" key="1">
    <citation type="journal article" date="2011" name="Proc. Natl. Acad. Sci. U.S.A.">
        <title>Evolutionary erosion of yeast sex chromosomes by mating-type switching accidents.</title>
        <authorList>
            <person name="Gordon J.L."/>
            <person name="Armisen D."/>
            <person name="Proux-Wera E."/>
            <person name="Oheigeartaigh S.S."/>
            <person name="Byrne K.P."/>
            <person name="Wolfe K.H."/>
        </authorList>
    </citation>
    <scope>NUCLEOTIDE SEQUENCE [LARGE SCALE GENOMIC DNA]</scope>
    <source>
        <strain evidence="3">ATCC 76901 / BCRC 22586 / CBS 4309 / NBRC 1992 / NRRL Y-12630</strain>
    </source>
</reference>
<feature type="region of interest" description="Disordered" evidence="1">
    <location>
        <begin position="216"/>
        <end position="238"/>
    </location>
</feature>
<dbReference type="PANTHER" id="PTHR15615:SF123">
    <property type="entry name" value="PHO85 CYCLIN-10-RELATED"/>
    <property type="match status" value="1"/>
</dbReference>
<keyword evidence="3" id="KW-1185">Reference proteome</keyword>
<proteinExistence type="predicted"/>
<evidence type="ECO:0000256" key="1">
    <source>
        <dbReference type="SAM" id="MobiDB-lite"/>
    </source>
</evidence>
<gene>
    <name evidence="2" type="primary">NCAS0A00960</name>
    <name evidence="2" type="ordered locus">NCAS_0A00960</name>
</gene>
<dbReference type="GO" id="GO:0016538">
    <property type="term" value="F:cyclin-dependent protein serine/threonine kinase regulator activity"/>
    <property type="evidence" value="ECO:0007669"/>
    <property type="project" value="TreeGrafter"/>
</dbReference>
<dbReference type="KEGG" id="ncs:NCAS_0A00960"/>
<accession>G0V5C0</accession>
<dbReference type="FunCoup" id="G0V5C0">
    <property type="interactions" value="30"/>
</dbReference>
<dbReference type="PANTHER" id="PTHR15615">
    <property type="match status" value="1"/>
</dbReference>
<organism evidence="2 3">
    <name type="scientific">Naumovozyma castellii</name>
    <name type="common">Yeast</name>
    <name type="synonym">Saccharomyces castellii</name>
    <dbReference type="NCBI Taxonomy" id="27288"/>
    <lineage>
        <taxon>Eukaryota</taxon>
        <taxon>Fungi</taxon>
        <taxon>Dikarya</taxon>
        <taxon>Ascomycota</taxon>
        <taxon>Saccharomycotina</taxon>
        <taxon>Saccharomycetes</taxon>
        <taxon>Saccharomycetales</taxon>
        <taxon>Saccharomycetaceae</taxon>
        <taxon>Naumovozyma</taxon>
    </lineage>
</organism>
<feature type="region of interest" description="Disordered" evidence="1">
    <location>
        <begin position="64"/>
        <end position="89"/>
    </location>
</feature>
<protein>
    <submittedName>
        <fullName evidence="2">Uncharacterized protein</fullName>
    </submittedName>
</protein>
<feature type="compositionally biased region" description="Polar residues" evidence="1">
    <location>
        <begin position="189"/>
        <end position="203"/>
    </location>
</feature>
<dbReference type="RefSeq" id="XP_003673047.1">
    <property type="nucleotide sequence ID" value="XM_003672999.1"/>
</dbReference>
<sequence length="451" mass="51316">MNAELSRVGNTNLLTGHLSELDDEEDQGDDEDLTDFDLPLKAKLLQANNFSDLTADWNDMTTTPTNSGKKVRFATSDASTEPISRTMSKDGKIPVEELLQCANDVNDYLSENIEKSNTNSKTDPLNGKSFYKIMSDVATQNTNRTESLSNFELSDNDLEEPYQLDSRLEENNNNESDDFLNDKLLGGTLSPSDQKKIYSSSDNKSSIATLDQYMKQDGNEDNESNSQKSGIEPNIFKNLNLDNDSSEQIENEDDLRNTSLLNNSENLHGEEFKELSTEDALNNYKETIDLILKFSQRENNDDMMVSKLPPDPDVYKNYTMHNVPSLSYTDFINRIQSKCMFGAIVYMSATYLFQILLLDRDERDGPIKLKHKLQENEVHRMIIATIRVGTKLVEDFVHSHQYFCKVCGVSRKLLSKLEVTLLLCLKHDKIIITTEELVASVRVLQELRTYQ</sequence>
<feature type="region of interest" description="Disordered" evidence="1">
    <location>
        <begin position="169"/>
        <end position="203"/>
    </location>
</feature>
<evidence type="ECO:0000313" key="3">
    <source>
        <dbReference type="Proteomes" id="UP000001640"/>
    </source>
</evidence>
<dbReference type="EMBL" id="HE576752">
    <property type="protein sequence ID" value="CCC66656.1"/>
    <property type="molecule type" value="Genomic_DNA"/>
</dbReference>